<feature type="region of interest" description="Disordered" evidence="1">
    <location>
        <begin position="65"/>
        <end position="142"/>
    </location>
</feature>
<dbReference type="EMBL" id="JAHQIW010005360">
    <property type="protein sequence ID" value="KAJ1365789.1"/>
    <property type="molecule type" value="Genomic_DNA"/>
</dbReference>
<protein>
    <submittedName>
        <fullName evidence="2">Uncharacterized protein</fullName>
    </submittedName>
</protein>
<gene>
    <name evidence="2" type="ORF">KIN20_026226</name>
</gene>
<evidence type="ECO:0000256" key="1">
    <source>
        <dbReference type="SAM" id="MobiDB-lite"/>
    </source>
</evidence>
<keyword evidence="3" id="KW-1185">Reference proteome</keyword>
<dbReference type="Proteomes" id="UP001196413">
    <property type="component" value="Unassembled WGS sequence"/>
</dbReference>
<reference evidence="2" key="1">
    <citation type="submission" date="2021-06" db="EMBL/GenBank/DDBJ databases">
        <title>Parelaphostrongylus tenuis whole genome reference sequence.</title>
        <authorList>
            <person name="Garwood T.J."/>
            <person name="Larsen P.A."/>
            <person name="Fountain-Jones N.M."/>
            <person name="Garbe J.R."/>
            <person name="Macchietto M.G."/>
            <person name="Kania S.A."/>
            <person name="Gerhold R.W."/>
            <person name="Richards J.E."/>
            <person name="Wolf T.M."/>
        </authorList>
    </citation>
    <scope>NUCLEOTIDE SEQUENCE</scope>
    <source>
        <strain evidence="2">MNPRO001-30</strain>
        <tissue evidence="2">Meninges</tissue>
    </source>
</reference>
<proteinExistence type="predicted"/>
<feature type="region of interest" description="Disordered" evidence="1">
    <location>
        <begin position="1"/>
        <end position="35"/>
    </location>
</feature>
<evidence type="ECO:0000313" key="3">
    <source>
        <dbReference type="Proteomes" id="UP001196413"/>
    </source>
</evidence>
<feature type="compositionally biased region" description="Polar residues" evidence="1">
    <location>
        <begin position="14"/>
        <end position="24"/>
    </location>
</feature>
<dbReference type="AlphaFoldDB" id="A0AAD5NDN7"/>
<sequence>MPQRRTESADLYKSVNSKTFSSHAPSKDMDESTPAVVSSTVSGIDASFSEKLKAHNELNRKLKFSLASTEEEKSKDNRVTTSNHESSTADELMTLVVNDQEMDKQGHKDSEHLLNGDDGSQMMELDEVQVDKDLDSDGEIEW</sequence>
<organism evidence="2 3">
    <name type="scientific">Parelaphostrongylus tenuis</name>
    <name type="common">Meningeal worm</name>
    <dbReference type="NCBI Taxonomy" id="148309"/>
    <lineage>
        <taxon>Eukaryota</taxon>
        <taxon>Metazoa</taxon>
        <taxon>Ecdysozoa</taxon>
        <taxon>Nematoda</taxon>
        <taxon>Chromadorea</taxon>
        <taxon>Rhabditida</taxon>
        <taxon>Rhabditina</taxon>
        <taxon>Rhabditomorpha</taxon>
        <taxon>Strongyloidea</taxon>
        <taxon>Metastrongylidae</taxon>
        <taxon>Parelaphostrongylus</taxon>
    </lineage>
</organism>
<evidence type="ECO:0000313" key="2">
    <source>
        <dbReference type="EMBL" id="KAJ1365789.1"/>
    </source>
</evidence>
<feature type="compositionally biased region" description="Basic and acidic residues" evidence="1">
    <location>
        <begin position="101"/>
        <end position="115"/>
    </location>
</feature>
<comment type="caution">
    <text evidence="2">The sequence shown here is derived from an EMBL/GenBank/DDBJ whole genome shotgun (WGS) entry which is preliminary data.</text>
</comment>
<accession>A0AAD5NDN7</accession>
<name>A0AAD5NDN7_PARTN</name>
<feature type="compositionally biased region" description="Basic and acidic residues" evidence="1">
    <location>
        <begin position="1"/>
        <end position="10"/>
    </location>
</feature>